<evidence type="ECO:0000313" key="4">
    <source>
        <dbReference type="Proteomes" id="UP000694844"/>
    </source>
</evidence>
<keyword evidence="1" id="KW-0472">Membrane</keyword>
<keyword evidence="2" id="KW-0732">Signal</keyword>
<feature type="domain" description="SUEL-type lectin" evidence="3">
    <location>
        <begin position="38"/>
        <end position="115"/>
    </location>
</feature>
<sequence length="418" mass="46430">MMSPQTLVSCIVIGILVIFQRVSKCREATQCAGREITLNCSSPDWLIEVENELYGYNESRACDVSANTCTGVEFLDPPSIKHCNGKPSCSFNVPTDTYLSVCRENATSLKVIYQCVAESHSLDLCTDFLVDHKSTFYLSYLQDPSPEASPLKCSCEVRGQNLSVMTLEQTRAYLSPVVYILTSETVTKHITKTVIRHRLEFSDISRLRVELDFRFPGQEFRLWLKLTGTDMWIKCGSPVINSALSSLQIIPSTHLSYLPSSSLSASIQEQHSSPSVNWTELPSINFNFTITANLDSSSMSYLSLSTISSTNHSYLSLSTVAPTESLSTWSSFSTTASGSLSSVPVTSQSTRRMSQSDEVVLIAVIGTICGLFFIIFIIATILICRKRNEEVSESRENIHRPGTNVIHAYEEDNFTVNF</sequence>
<dbReference type="Proteomes" id="UP000694844">
    <property type="component" value="Chromosome 7"/>
</dbReference>
<dbReference type="RefSeq" id="XP_022293856.1">
    <property type="nucleotide sequence ID" value="XM_022438148.1"/>
</dbReference>
<dbReference type="AlphaFoldDB" id="A0A8B8AS08"/>
<dbReference type="GO" id="GO:0030246">
    <property type="term" value="F:carbohydrate binding"/>
    <property type="evidence" value="ECO:0007669"/>
    <property type="project" value="InterPro"/>
</dbReference>
<feature type="signal peptide" evidence="2">
    <location>
        <begin position="1"/>
        <end position="25"/>
    </location>
</feature>
<dbReference type="OrthoDB" id="6142346at2759"/>
<dbReference type="KEGG" id="cvn:111104286"/>
<feature type="transmembrane region" description="Helical" evidence="1">
    <location>
        <begin position="359"/>
        <end position="384"/>
    </location>
</feature>
<evidence type="ECO:0000256" key="1">
    <source>
        <dbReference type="SAM" id="Phobius"/>
    </source>
</evidence>
<dbReference type="Pfam" id="PF02140">
    <property type="entry name" value="SUEL_Lectin"/>
    <property type="match status" value="1"/>
</dbReference>
<evidence type="ECO:0000256" key="2">
    <source>
        <dbReference type="SAM" id="SignalP"/>
    </source>
</evidence>
<proteinExistence type="predicted"/>
<reference evidence="5" key="1">
    <citation type="submission" date="2025-08" db="UniProtKB">
        <authorList>
            <consortium name="RefSeq"/>
        </authorList>
    </citation>
    <scope>IDENTIFICATION</scope>
    <source>
        <tissue evidence="5">Whole sample</tissue>
    </source>
</reference>
<dbReference type="GeneID" id="111104286"/>
<dbReference type="Gene3D" id="2.60.120.740">
    <property type="match status" value="1"/>
</dbReference>
<evidence type="ECO:0000259" key="3">
    <source>
        <dbReference type="Pfam" id="PF02140"/>
    </source>
</evidence>
<organism evidence="4 5">
    <name type="scientific">Crassostrea virginica</name>
    <name type="common">Eastern oyster</name>
    <dbReference type="NCBI Taxonomy" id="6565"/>
    <lineage>
        <taxon>Eukaryota</taxon>
        <taxon>Metazoa</taxon>
        <taxon>Spiralia</taxon>
        <taxon>Lophotrochozoa</taxon>
        <taxon>Mollusca</taxon>
        <taxon>Bivalvia</taxon>
        <taxon>Autobranchia</taxon>
        <taxon>Pteriomorphia</taxon>
        <taxon>Ostreida</taxon>
        <taxon>Ostreoidea</taxon>
        <taxon>Ostreidae</taxon>
        <taxon>Crassostrea</taxon>
    </lineage>
</organism>
<dbReference type="CDD" id="cd22823">
    <property type="entry name" value="Gal_Rha_Lectin"/>
    <property type="match status" value="1"/>
</dbReference>
<name>A0A8B8AS08_CRAVI</name>
<keyword evidence="1" id="KW-0812">Transmembrane</keyword>
<dbReference type="InterPro" id="IPR000922">
    <property type="entry name" value="Lectin_gal-bd_dom"/>
</dbReference>
<protein>
    <submittedName>
        <fullName evidence="5">Uncharacterized protein LOC111104286</fullName>
    </submittedName>
</protein>
<evidence type="ECO:0000313" key="5">
    <source>
        <dbReference type="RefSeq" id="XP_022293856.1"/>
    </source>
</evidence>
<keyword evidence="4" id="KW-1185">Reference proteome</keyword>
<accession>A0A8B8AS08</accession>
<keyword evidence="1" id="KW-1133">Transmembrane helix</keyword>
<gene>
    <name evidence="5" type="primary">LOC111104286</name>
</gene>
<feature type="chain" id="PRO_5034572668" evidence="2">
    <location>
        <begin position="26"/>
        <end position="418"/>
    </location>
</feature>
<dbReference type="InterPro" id="IPR043159">
    <property type="entry name" value="Lectin_gal-bd_sf"/>
</dbReference>